<gene>
    <name evidence="6" type="primary">LOC100767997</name>
</gene>
<dbReference type="KEGG" id="cge:100767997"/>
<keyword evidence="4" id="KW-0812">Transmembrane</keyword>
<evidence type="ECO:0000256" key="2">
    <source>
        <dbReference type="SAM" id="Coils"/>
    </source>
</evidence>
<reference evidence="5" key="1">
    <citation type="journal article" date="2018" name="Biotechnol. Bioeng.">
        <title>A reference genome of the Chinese hamster based on a hybrid assembly strategy.</title>
        <authorList>
            <person name="Rupp O."/>
            <person name="MacDonald M.L."/>
            <person name="Li S."/>
            <person name="Dhiman H."/>
            <person name="Polson S."/>
            <person name="Griep S."/>
            <person name="Heffner K."/>
            <person name="Hernandez I."/>
            <person name="Brinkrolf K."/>
            <person name="Jadhav V."/>
            <person name="Samoudi M."/>
            <person name="Hao H."/>
            <person name="Kingham B."/>
            <person name="Goesmann A."/>
            <person name="Betenbaugh M.J."/>
            <person name="Lewis N.E."/>
            <person name="Borth N."/>
            <person name="Lee K.H."/>
        </authorList>
    </citation>
    <scope>NUCLEOTIDE SEQUENCE [LARGE SCALE GENOMIC DNA]</scope>
    <source>
        <strain evidence="5">17A/GY</strain>
    </source>
</reference>
<dbReference type="GO" id="GO:0006888">
    <property type="term" value="P:endoplasmic reticulum to Golgi vesicle-mediated transport"/>
    <property type="evidence" value="ECO:0007669"/>
    <property type="project" value="TreeGrafter"/>
</dbReference>
<keyword evidence="5" id="KW-1185">Reference proteome</keyword>
<feature type="region of interest" description="Disordered" evidence="3">
    <location>
        <begin position="269"/>
        <end position="316"/>
    </location>
</feature>
<keyword evidence="4" id="KW-0472">Membrane</keyword>
<dbReference type="AlphaFoldDB" id="A0A9J7G738"/>
<dbReference type="Proteomes" id="UP001108280">
    <property type="component" value="Chromosome 5"/>
</dbReference>
<proteinExistence type="predicted"/>
<protein>
    <submittedName>
        <fullName evidence="6">Melanoma inhibitory activity protein 2 isoform X3</fullName>
    </submittedName>
</protein>
<dbReference type="InterPro" id="IPR051500">
    <property type="entry name" value="cTAGE_MIA/OTOR"/>
</dbReference>
<keyword evidence="4" id="KW-1133">Transmembrane helix</keyword>
<evidence type="ECO:0000256" key="3">
    <source>
        <dbReference type="SAM" id="MobiDB-lite"/>
    </source>
</evidence>
<dbReference type="GO" id="GO:0070971">
    <property type="term" value="C:endoplasmic reticulum exit site"/>
    <property type="evidence" value="ECO:0007669"/>
    <property type="project" value="TreeGrafter"/>
</dbReference>
<evidence type="ECO:0000313" key="6">
    <source>
        <dbReference type="RefSeq" id="XP_027275440.1"/>
    </source>
</evidence>
<dbReference type="OrthoDB" id="9633649at2759"/>
<evidence type="ECO:0000256" key="4">
    <source>
        <dbReference type="SAM" id="Phobius"/>
    </source>
</evidence>
<feature type="coiled-coil region" evidence="2">
    <location>
        <begin position="174"/>
        <end position="236"/>
    </location>
</feature>
<reference evidence="5" key="2">
    <citation type="journal article" date="2020" name="Biotechnol. Bioeng.">
        <title>Chromosome-scale scaffolds for the Chinese hamster reference genome assembly to facilitate the study of the CHO epigenome.</title>
        <authorList>
            <person name="Hilliard W."/>
            <person name="MacDonald M."/>
            <person name="Lee K.H."/>
        </authorList>
    </citation>
    <scope>NUCLEOTIDE SEQUENCE [LARGE SCALE GENOMIC DNA]</scope>
    <source>
        <strain evidence="5">17A/GY</strain>
    </source>
</reference>
<feature type="region of interest" description="Disordered" evidence="3">
    <location>
        <begin position="350"/>
        <end position="409"/>
    </location>
</feature>
<dbReference type="RefSeq" id="XP_027275440.1">
    <property type="nucleotide sequence ID" value="XM_027419639.2"/>
</dbReference>
<dbReference type="GeneID" id="100767997"/>
<accession>A0A9J7G738</accession>
<evidence type="ECO:0000256" key="1">
    <source>
        <dbReference type="ARBA" id="ARBA00023054"/>
    </source>
</evidence>
<sequence>MTASFDSSEASFQLVICVLTLGLLAVFVLLWRGFRSIQSRFYVVREKSLHLKLSELIKEKCKLLEKVSLAQKEYEDLESSLKEPSKVSTETQNLKTTYENLERHKSQLEDEILSLEKKLEEERAKHEQDELMTDISKRIQSLESASKCVKTQLTEAKTNISIFQMNEKHLKEVIQDTLNENYQLEESLKELLEEFEKTKEQTDELNNQKAICGRSKVQAEQVLNEKENEIKSLMESLLKTKVWTCLFGDDITDYDGPVFSKLELRKNETKVDPGNSTVPNSVPAEFEAAGPGFIPSPVPQDRGPRGPPIAEDPRSPIMSRPPLFPPPPLGNIHASPPDYFTPRDFADPPFPPYPDEPKSSEMMSMKNYSKSKPGNSTVPISPTEFEAAGPGFIPPPVPQDRVPRGPLFAEDPRSPIMSWPLPFPPPPPAINLAVPPGYFTARDFSGPPFLPPPRDFPGLPFAPYPEFNSAQFSSC</sequence>
<dbReference type="GO" id="GO:0009306">
    <property type="term" value="P:protein secretion"/>
    <property type="evidence" value="ECO:0007669"/>
    <property type="project" value="TreeGrafter"/>
</dbReference>
<dbReference type="PANTHER" id="PTHR23158:SF38">
    <property type="entry name" value="MELANOMA INHIBITORY ACTIVITY PROTEIN 2"/>
    <property type="match status" value="1"/>
</dbReference>
<dbReference type="GO" id="GO:0035459">
    <property type="term" value="P:vesicle cargo loading"/>
    <property type="evidence" value="ECO:0007669"/>
    <property type="project" value="TreeGrafter"/>
</dbReference>
<feature type="transmembrane region" description="Helical" evidence="4">
    <location>
        <begin position="12"/>
        <end position="31"/>
    </location>
</feature>
<keyword evidence="1 2" id="KW-0175">Coiled coil</keyword>
<organism evidence="5 6">
    <name type="scientific">Cricetulus griseus</name>
    <name type="common">Chinese hamster</name>
    <name type="synonym">Cricetulus barabensis griseus</name>
    <dbReference type="NCBI Taxonomy" id="10029"/>
    <lineage>
        <taxon>Eukaryota</taxon>
        <taxon>Metazoa</taxon>
        <taxon>Chordata</taxon>
        <taxon>Craniata</taxon>
        <taxon>Vertebrata</taxon>
        <taxon>Euteleostomi</taxon>
        <taxon>Mammalia</taxon>
        <taxon>Eutheria</taxon>
        <taxon>Euarchontoglires</taxon>
        <taxon>Glires</taxon>
        <taxon>Rodentia</taxon>
        <taxon>Myomorpha</taxon>
        <taxon>Muroidea</taxon>
        <taxon>Cricetidae</taxon>
        <taxon>Cricetinae</taxon>
        <taxon>Cricetulus</taxon>
    </lineage>
</organism>
<reference evidence="6" key="3">
    <citation type="submission" date="2025-08" db="UniProtKB">
        <authorList>
            <consortium name="RefSeq"/>
        </authorList>
    </citation>
    <scope>IDENTIFICATION</scope>
    <source>
        <strain evidence="6">17A/GY</strain>
        <tissue evidence="6">Liver</tissue>
    </source>
</reference>
<name>A0A9J7G738_CRIGR</name>
<dbReference type="GO" id="GO:0005789">
    <property type="term" value="C:endoplasmic reticulum membrane"/>
    <property type="evidence" value="ECO:0007669"/>
    <property type="project" value="TreeGrafter"/>
</dbReference>
<evidence type="ECO:0000313" key="5">
    <source>
        <dbReference type="Proteomes" id="UP001108280"/>
    </source>
</evidence>
<feature type="coiled-coil region" evidence="2">
    <location>
        <begin position="91"/>
        <end position="132"/>
    </location>
</feature>
<dbReference type="PANTHER" id="PTHR23158">
    <property type="entry name" value="MELANOMA INHIBITORY ACTIVITY-RELATED"/>
    <property type="match status" value="1"/>
</dbReference>
<feature type="compositionally biased region" description="Polar residues" evidence="3">
    <location>
        <begin position="366"/>
        <end position="380"/>
    </location>
</feature>